<dbReference type="RefSeq" id="WP_120043662.1">
    <property type="nucleotide sequence ID" value="NZ_QZFU01000036.1"/>
</dbReference>
<evidence type="ECO:0000313" key="2">
    <source>
        <dbReference type="Proteomes" id="UP000266677"/>
    </source>
</evidence>
<proteinExistence type="predicted"/>
<reference evidence="1 2" key="1">
    <citation type="submission" date="2018-09" db="EMBL/GenBank/DDBJ databases">
        <title>YIM PH21274 draft genome.</title>
        <authorList>
            <person name="Miao C."/>
        </authorList>
    </citation>
    <scope>NUCLEOTIDE SEQUENCE [LARGE SCALE GENOMIC DNA]</scope>
    <source>
        <strain evidence="1 2">YIM PH 21724</strain>
    </source>
</reference>
<dbReference type="Proteomes" id="UP000266677">
    <property type="component" value="Unassembled WGS sequence"/>
</dbReference>
<organism evidence="1 2">
    <name type="scientific">Nocardia panacis</name>
    <dbReference type="NCBI Taxonomy" id="2340916"/>
    <lineage>
        <taxon>Bacteria</taxon>
        <taxon>Bacillati</taxon>
        <taxon>Actinomycetota</taxon>
        <taxon>Actinomycetes</taxon>
        <taxon>Mycobacteriales</taxon>
        <taxon>Nocardiaceae</taxon>
        <taxon>Nocardia</taxon>
    </lineage>
</organism>
<keyword evidence="2" id="KW-1185">Reference proteome</keyword>
<accession>A0A3A4KCR2</accession>
<protein>
    <submittedName>
        <fullName evidence="1">Uncharacterized protein</fullName>
    </submittedName>
</protein>
<gene>
    <name evidence="1" type="ORF">D5S18_25625</name>
</gene>
<sequence>MSDLLWDSVQALFDPDLMGALPDVTVPDTSVQDWQAMFDLVQSSGWAWEYWVGVEVRPLPSASEVLSRPADADAAELHVWPDPGVLAIFRPTSPAEIDFDIDLRQLQGQNGVDTLCDFFRVIGRCLGKPVTMAAEGDYDHPVLGFDPIVDRVVLLAEVCR</sequence>
<dbReference type="EMBL" id="QZFU01000036">
    <property type="protein sequence ID" value="RJO70605.1"/>
    <property type="molecule type" value="Genomic_DNA"/>
</dbReference>
<comment type="caution">
    <text evidence="1">The sequence shown here is derived from an EMBL/GenBank/DDBJ whole genome shotgun (WGS) entry which is preliminary data.</text>
</comment>
<dbReference type="OrthoDB" id="7875217at2"/>
<name>A0A3A4KCR2_9NOCA</name>
<dbReference type="AlphaFoldDB" id="A0A3A4KCR2"/>
<evidence type="ECO:0000313" key="1">
    <source>
        <dbReference type="EMBL" id="RJO70605.1"/>
    </source>
</evidence>